<feature type="transmembrane region" description="Helical" evidence="6">
    <location>
        <begin position="201"/>
        <end position="220"/>
    </location>
</feature>
<evidence type="ECO:0000313" key="8">
    <source>
        <dbReference type="EMBL" id="CDR47177.1"/>
    </source>
</evidence>
<feature type="transmembrane region" description="Helical" evidence="6">
    <location>
        <begin position="138"/>
        <end position="158"/>
    </location>
</feature>
<feature type="transmembrane region" description="Helical" evidence="6">
    <location>
        <begin position="170"/>
        <end position="189"/>
    </location>
</feature>
<evidence type="ECO:0000256" key="6">
    <source>
        <dbReference type="SAM" id="Phobius"/>
    </source>
</evidence>
<feature type="compositionally biased region" description="Polar residues" evidence="5">
    <location>
        <begin position="74"/>
        <end position="83"/>
    </location>
</feature>
<evidence type="ECO:0000259" key="7">
    <source>
        <dbReference type="Pfam" id="PF00892"/>
    </source>
</evidence>
<feature type="transmembrane region" description="Helical" evidence="6">
    <location>
        <begin position="335"/>
        <end position="351"/>
    </location>
</feature>
<dbReference type="PANTHER" id="PTHR22911">
    <property type="entry name" value="ACYL-MALONYL CONDENSING ENZYME-RELATED"/>
    <property type="match status" value="1"/>
</dbReference>
<evidence type="ECO:0000256" key="3">
    <source>
        <dbReference type="ARBA" id="ARBA00022989"/>
    </source>
</evidence>
<dbReference type="InterPro" id="IPR037185">
    <property type="entry name" value="EmrE-like"/>
</dbReference>
<dbReference type="EMBL" id="LK052949">
    <property type="protein sequence ID" value="CDR47177.1"/>
    <property type="molecule type" value="Genomic_DNA"/>
</dbReference>
<proteinExistence type="predicted"/>
<dbReference type="AlphaFoldDB" id="A0A061BCW5"/>
<feature type="domain" description="EamA" evidence="7">
    <location>
        <begin position="137"/>
        <end position="272"/>
    </location>
</feature>
<feature type="compositionally biased region" description="Low complexity" evidence="5">
    <location>
        <begin position="18"/>
        <end position="30"/>
    </location>
</feature>
<protein>
    <submittedName>
        <fullName evidence="8">RHTO0S14e00254g3_1</fullName>
    </submittedName>
</protein>
<dbReference type="Pfam" id="PF00892">
    <property type="entry name" value="EamA"/>
    <property type="match status" value="1"/>
</dbReference>
<dbReference type="GO" id="GO:0016020">
    <property type="term" value="C:membrane"/>
    <property type="evidence" value="ECO:0007669"/>
    <property type="project" value="UniProtKB-SubCell"/>
</dbReference>
<gene>
    <name evidence="8" type="ORF">RHTO0S_14e00254g</name>
</gene>
<name>A0A061BCW5_RHOTO</name>
<dbReference type="InterPro" id="IPR000620">
    <property type="entry name" value="EamA_dom"/>
</dbReference>
<evidence type="ECO:0000256" key="2">
    <source>
        <dbReference type="ARBA" id="ARBA00022692"/>
    </source>
</evidence>
<accession>A0A061BCW5</accession>
<evidence type="ECO:0000256" key="5">
    <source>
        <dbReference type="SAM" id="MobiDB-lite"/>
    </source>
</evidence>
<keyword evidence="4 6" id="KW-0472">Membrane</keyword>
<keyword evidence="3 6" id="KW-1133">Transmembrane helix</keyword>
<reference evidence="8" key="1">
    <citation type="journal article" date="2014" name="Genome Announc.">
        <title>Draft genome sequence of Rhodosporidium toruloides CECT1137, an oleaginous yeast of biotechnological interest.</title>
        <authorList>
            <person name="Morin N."/>
            <person name="Calcas X."/>
            <person name="Devillers H."/>
            <person name="Durrens P."/>
            <person name="Sherman D.J."/>
            <person name="Nicaud J.-M."/>
            <person name="Neuveglise C."/>
        </authorList>
    </citation>
    <scope>NUCLEOTIDE SEQUENCE</scope>
    <source>
        <strain evidence="8">CECT1137</strain>
    </source>
</reference>
<dbReference type="PANTHER" id="PTHR22911:SF6">
    <property type="entry name" value="SOLUTE CARRIER FAMILY 35 MEMBER G1"/>
    <property type="match status" value="1"/>
</dbReference>
<comment type="subcellular location">
    <subcellularLocation>
        <location evidence="1">Membrane</location>
        <topology evidence="1">Multi-pass membrane protein</topology>
    </subcellularLocation>
</comment>
<dbReference type="OrthoDB" id="306876at2759"/>
<feature type="transmembrane region" description="Helical" evidence="6">
    <location>
        <begin position="232"/>
        <end position="250"/>
    </location>
</feature>
<feature type="transmembrane region" description="Helical" evidence="6">
    <location>
        <begin position="363"/>
        <end position="386"/>
    </location>
</feature>
<evidence type="ECO:0000256" key="1">
    <source>
        <dbReference type="ARBA" id="ARBA00004141"/>
    </source>
</evidence>
<evidence type="ECO:0000256" key="4">
    <source>
        <dbReference type="ARBA" id="ARBA00023136"/>
    </source>
</evidence>
<sequence>MELATPPSPSSKVRLQDSPLSAPSAAPAAPRCDDSETPTSRWQRTIDDSEDDGQDDEIVLAVRPTGSRGHRSRPSTSRLLDQESQTDEMAFSPDTLRRQRRLRSYADDEGLGVGVYVPAGARRFGLAARAVVRKNEGLLLIVASQVGFAIINTCVKLLEEDVAVPVYELIVIRMLITFAGCYAYLRWWARDPHPFLGPPGVRLLLCLRGFVGFFGLYTNYAALQYLSLADASTLWFVSPVLVGIQGWLILGEPYTRLEALVGIASLSGTIFIAKPSFLFPSSAVATALTATAESSPDQRMKGVSIILFGVIASSSVSIIIRFIGTRASALHSISYFSLYSVLVSSLYPLVFDSPPVFRLTTRFFVLLCPIGVLGFLSQALMTMGLIKEKAGRGALATYTNLLFTMIMERLVFGKLPDIWSLIVDGVDEVAIAAATGPALERYDPLAMAEEGTGRREKTAPA</sequence>
<feature type="transmembrane region" description="Helical" evidence="6">
    <location>
        <begin position="303"/>
        <end position="323"/>
    </location>
</feature>
<feature type="transmembrane region" description="Helical" evidence="6">
    <location>
        <begin position="257"/>
        <end position="273"/>
    </location>
</feature>
<keyword evidence="2 6" id="KW-0812">Transmembrane</keyword>
<dbReference type="SUPFAM" id="SSF103481">
    <property type="entry name" value="Multidrug resistance efflux transporter EmrE"/>
    <property type="match status" value="2"/>
</dbReference>
<organism evidence="8">
    <name type="scientific">Rhodotorula toruloides</name>
    <name type="common">Yeast</name>
    <name type="synonym">Rhodosporidium toruloides</name>
    <dbReference type="NCBI Taxonomy" id="5286"/>
    <lineage>
        <taxon>Eukaryota</taxon>
        <taxon>Fungi</taxon>
        <taxon>Dikarya</taxon>
        <taxon>Basidiomycota</taxon>
        <taxon>Pucciniomycotina</taxon>
        <taxon>Microbotryomycetes</taxon>
        <taxon>Sporidiobolales</taxon>
        <taxon>Sporidiobolaceae</taxon>
        <taxon>Rhodotorula</taxon>
    </lineage>
</organism>
<feature type="region of interest" description="Disordered" evidence="5">
    <location>
        <begin position="1"/>
        <end position="90"/>
    </location>
</feature>
<feature type="compositionally biased region" description="Acidic residues" evidence="5">
    <location>
        <begin position="48"/>
        <end position="58"/>
    </location>
</feature>